<accession>A0A1H0SLZ0</accession>
<dbReference type="Proteomes" id="UP000199691">
    <property type="component" value="Unassembled WGS sequence"/>
</dbReference>
<protein>
    <recommendedName>
        <fullName evidence="4">X-X-X-Leu-X-X-Gly heptad repeat-containing protein</fullName>
    </recommendedName>
</protein>
<evidence type="ECO:0000313" key="2">
    <source>
        <dbReference type="EMBL" id="SDP42166.1"/>
    </source>
</evidence>
<dbReference type="EMBL" id="FNIX01000008">
    <property type="protein sequence ID" value="SDP42166.1"/>
    <property type="molecule type" value="Genomic_DNA"/>
</dbReference>
<dbReference type="OrthoDB" id="3678331at2"/>
<dbReference type="RefSeq" id="WP_090099413.1">
    <property type="nucleotide sequence ID" value="NZ_FNIX01000008.1"/>
</dbReference>
<evidence type="ECO:0000313" key="3">
    <source>
        <dbReference type="Proteomes" id="UP000199691"/>
    </source>
</evidence>
<organism evidence="2 3">
    <name type="scientific">Lentzea jiangxiensis</name>
    <dbReference type="NCBI Taxonomy" id="641025"/>
    <lineage>
        <taxon>Bacteria</taxon>
        <taxon>Bacillati</taxon>
        <taxon>Actinomycetota</taxon>
        <taxon>Actinomycetes</taxon>
        <taxon>Pseudonocardiales</taxon>
        <taxon>Pseudonocardiaceae</taxon>
        <taxon>Lentzea</taxon>
    </lineage>
</organism>
<sequence>MVNDAMNIATTDNIKSREQQPDGSILITYDNGDTAVSNSPNKMAPPDPNKTPDTSTAEPIKWDNSLGVDPARQGPPVPGGVDSPGKGVTRINVEAVKHFANNVRSLIPEVKKAIDELEGLRDFGPGNFGAAHRFRDKVFGGSEDGVTLRSSTLNVLLDTHSILESIVLRCDEIVKTYKTAEQLTELDAEEFTGMVSKVQGSVAGMNLGTGG</sequence>
<dbReference type="STRING" id="641025.SAMN05421507_108120"/>
<evidence type="ECO:0000256" key="1">
    <source>
        <dbReference type="SAM" id="MobiDB-lite"/>
    </source>
</evidence>
<evidence type="ECO:0008006" key="4">
    <source>
        <dbReference type="Google" id="ProtNLM"/>
    </source>
</evidence>
<gene>
    <name evidence="2" type="ORF">SAMN05421507_108120</name>
</gene>
<name>A0A1H0SLZ0_9PSEU</name>
<proteinExistence type="predicted"/>
<keyword evidence="3" id="KW-1185">Reference proteome</keyword>
<reference evidence="3" key="1">
    <citation type="submission" date="2016-10" db="EMBL/GenBank/DDBJ databases">
        <authorList>
            <person name="Varghese N."/>
            <person name="Submissions S."/>
        </authorList>
    </citation>
    <scope>NUCLEOTIDE SEQUENCE [LARGE SCALE GENOMIC DNA]</scope>
    <source>
        <strain evidence="3">CGMCC 4.6609</strain>
    </source>
</reference>
<feature type="region of interest" description="Disordered" evidence="1">
    <location>
        <begin position="1"/>
        <end position="86"/>
    </location>
</feature>
<dbReference type="AlphaFoldDB" id="A0A1H0SLZ0"/>